<feature type="region of interest" description="Disordered" evidence="1">
    <location>
        <begin position="102"/>
        <end position="121"/>
    </location>
</feature>
<dbReference type="OrthoDB" id="9931198at2759"/>
<proteinExistence type="predicted"/>
<comment type="caution">
    <text evidence="3">The sequence shown here is derived from an EMBL/GenBank/DDBJ whole genome shotgun (WGS) entry which is preliminary data.</text>
</comment>
<evidence type="ECO:0000313" key="3">
    <source>
        <dbReference type="EMBL" id="GBO08436.1"/>
    </source>
</evidence>
<feature type="region of interest" description="Disordered" evidence="1">
    <location>
        <begin position="74"/>
        <end position="96"/>
    </location>
</feature>
<dbReference type="AlphaFoldDB" id="A0A4Y2U9X3"/>
<gene>
    <name evidence="3" type="ORF">AVEN_150620_1</name>
</gene>
<evidence type="ECO:0000259" key="2">
    <source>
        <dbReference type="PROSITE" id="PS51457"/>
    </source>
</evidence>
<reference evidence="3 4" key="1">
    <citation type="journal article" date="2019" name="Sci. Rep.">
        <title>Orb-weaving spider Araneus ventricosus genome elucidates the spidroin gene catalogue.</title>
        <authorList>
            <person name="Kono N."/>
            <person name="Nakamura H."/>
            <person name="Ohtoshi R."/>
            <person name="Moran D.A.P."/>
            <person name="Shinohara A."/>
            <person name="Yoshida Y."/>
            <person name="Fujiwara M."/>
            <person name="Mori M."/>
            <person name="Tomita M."/>
            <person name="Arakawa K."/>
        </authorList>
    </citation>
    <scope>NUCLEOTIDE SEQUENCE [LARGE SCALE GENOMIC DNA]</scope>
</reference>
<name>A0A4Y2U9X3_ARAVE</name>
<accession>A0A4Y2U9X3</accession>
<dbReference type="InterPro" id="IPR018379">
    <property type="entry name" value="BEN_domain"/>
</dbReference>
<dbReference type="EMBL" id="BGPR01034172">
    <property type="protein sequence ID" value="GBO08436.1"/>
    <property type="molecule type" value="Genomic_DNA"/>
</dbReference>
<evidence type="ECO:0000256" key="1">
    <source>
        <dbReference type="SAM" id="MobiDB-lite"/>
    </source>
</evidence>
<protein>
    <recommendedName>
        <fullName evidence="2">BEN domain-containing protein</fullName>
    </recommendedName>
</protein>
<dbReference type="GO" id="GO:0003677">
    <property type="term" value="F:DNA binding"/>
    <property type="evidence" value="ECO:0007669"/>
    <property type="project" value="InterPro"/>
</dbReference>
<dbReference type="Proteomes" id="UP000499080">
    <property type="component" value="Unassembled WGS sequence"/>
</dbReference>
<organism evidence="3 4">
    <name type="scientific">Araneus ventricosus</name>
    <name type="common">Orbweaver spider</name>
    <name type="synonym">Epeira ventricosa</name>
    <dbReference type="NCBI Taxonomy" id="182803"/>
    <lineage>
        <taxon>Eukaryota</taxon>
        <taxon>Metazoa</taxon>
        <taxon>Ecdysozoa</taxon>
        <taxon>Arthropoda</taxon>
        <taxon>Chelicerata</taxon>
        <taxon>Arachnida</taxon>
        <taxon>Araneae</taxon>
        <taxon>Araneomorphae</taxon>
        <taxon>Entelegynae</taxon>
        <taxon>Araneoidea</taxon>
        <taxon>Araneidae</taxon>
        <taxon>Araneus</taxon>
    </lineage>
</organism>
<dbReference type="PROSITE" id="PS51457">
    <property type="entry name" value="BEN"/>
    <property type="match status" value="1"/>
</dbReference>
<evidence type="ECO:0000313" key="4">
    <source>
        <dbReference type="Proteomes" id="UP000499080"/>
    </source>
</evidence>
<dbReference type="Gene3D" id="1.10.10.2590">
    <property type="entry name" value="BEN domain"/>
    <property type="match status" value="1"/>
</dbReference>
<feature type="domain" description="BEN" evidence="2">
    <location>
        <begin position="308"/>
        <end position="423"/>
    </location>
</feature>
<keyword evidence="4" id="KW-1185">Reference proteome</keyword>
<sequence length="432" mass="49365">MDLSRACMILWKSPKVKDVLSSTVIEQLTEGGTIKFSRISVQILVLLNRPVIGTPLFFFSLPVKKEKKNEELYRDKEKKKLRLPPVKRSEASSNDVGVMRPKHMVDEETQRKTKEIQEKRSACEKEKLKEILKHKLKERRRSPSQSLDEERRGASASKVRRRRLSPSASESSDGDDLVLRSELKRMSAEYDQVLRSLGQNQSPTQKLPELVDPVMKNLPKERFETIEGGIIEGGSLLRRTPPPQEKPDTVLMTDLQDQERVEVSNLEKNSAPTLEGSNPSLFEPPANGLYLHDNGNLMKWKDEQMELAPGILIEKDQWLKIVSSKTMTVSRLTRNLAVSLWGSETIKKRSVTGTACRRFKKNGIQAKRTLTPIKVDAVQNGLRFWLSEHRKKEKRKVLKLASTSAIRKMLSDKIICRSSRKTICKSPQFVKF</sequence>
<feature type="region of interest" description="Disordered" evidence="1">
    <location>
        <begin position="134"/>
        <end position="178"/>
    </location>
</feature>
<feature type="compositionally biased region" description="Basic and acidic residues" evidence="1">
    <location>
        <begin position="103"/>
        <end position="121"/>
    </location>
</feature>